<comment type="similarity">
    <text evidence="1">Belongs to the amidase family.</text>
</comment>
<name>A0A7X5J894_9HYPH</name>
<dbReference type="Proteomes" id="UP000586722">
    <property type="component" value="Unassembled WGS sequence"/>
</dbReference>
<dbReference type="SUPFAM" id="SSF75304">
    <property type="entry name" value="Amidase signature (AS) enzymes"/>
    <property type="match status" value="1"/>
</dbReference>
<protein>
    <submittedName>
        <fullName evidence="2">Amidase</fullName>
    </submittedName>
</protein>
<dbReference type="RefSeq" id="WP_161675178.1">
    <property type="nucleotide sequence ID" value="NZ_JAABLP010000002.1"/>
</dbReference>
<dbReference type="EMBL" id="JAABLQ010000001">
    <property type="protein sequence ID" value="NBN76980.1"/>
    <property type="molecule type" value="Genomic_DNA"/>
</dbReference>
<proteinExistence type="inferred from homology"/>
<dbReference type="PANTHER" id="PTHR11895">
    <property type="entry name" value="TRANSAMIDASE"/>
    <property type="match status" value="1"/>
</dbReference>
<dbReference type="GO" id="GO:0003824">
    <property type="term" value="F:catalytic activity"/>
    <property type="evidence" value="ECO:0007669"/>
    <property type="project" value="InterPro"/>
</dbReference>
<dbReference type="InterPro" id="IPR000120">
    <property type="entry name" value="Amidase"/>
</dbReference>
<keyword evidence="3" id="KW-1185">Reference proteome</keyword>
<evidence type="ECO:0000313" key="2">
    <source>
        <dbReference type="EMBL" id="NBN76980.1"/>
    </source>
</evidence>
<sequence>MTHAAEVPLQALDLARALVEGRETPASLHARCLEAIALREAAVQAFTHCEELLARPPAPAGGAASGPLGGLPVGLKDICDTLAFPTSYGSPIYDGHRPEADSAIAASIAAAGGYVLGKTVTTEFAHLNPARTRNPHNLDHTPGGSSSGSAAGVAAGFFPLAIGTQTGGSINRPASYCGVTGFKPTFGTLPLSGTKPYSPTLDTLGLFAARVDDVAFAAAALTGQPLRTDGVEAGAPHVALARGPLWHEASDEMQAAVETAARLAERRGARVTTIDLPPEFAEVHRVHPVISDHEAVTALARELLLHADALSPILTAALDFGRKVTPEAYRQAQEIARVGRRAMAGVFGRFDVVLTPSAPGAAPRGLGSTGASTFNRAWTLIGGPTVTVSGLRDAAGLPLGVQVCGPARADARTLLAAAFLERAIRTG</sequence>
<reference evidence="3" key="1">
    <citation type="submission" date="2020-01" db="EMBL/GenBank/DDBJ databases">
        <authorList>
            <person name="Fang Y."/>
            <person name="Sun R."/>
            <person name="Nie L."/>
            <person name="He J."/>
            <person name="Hao L."/>
            <person name="Wang L."/>
            <person name="Su S."/>
            <person name="Lv E."/>
            <person name="Zhang Z."/>
            <person name="Xie R."/>
            <person name="Liu H."/>
        </authorList>
    </citation>
    <scope>NUCLEOTIDE SEQUENCE [LARGE SCALE GENOMIC DNA]</scope>
    <source>
        <strain evidence="3">XCT-53</strain>
    </source>
</reference>
<organism evidence="2 3">
    <name type="scientific">Pannonibacter tanglangensis</name>
    <dbReference type="NCBI Taxonomy" id="2750084"/>
    <lineage>
        <taxon>Bacteria</taxon>
        <taxon>Pseudomonadati</taxon>
        <taxon>Pseudomonadota</taxon>
        <taxon>Alphaproteobacteria</taxon>
        <taxon>Hyphomicrobiales</taxon>
        <taxon>Stappiaceae</taxon>
        <taxon>Pannonibacter</taxon>
    </lineage>
</organism>
<dbReference type="AlphaFoldDB" id="A0A7X5J894"/>
<gene>
    <name evidence="2" type="ORF">GWI72_01720</name>
</gene>
<evidence type="ECO:0000256" key="1">
    <source>
        <dbReference type="ARBA" id="ARBA00009199"/>
    </source>
</evidence>
<dbReference type="PANTHER" id="PTHR11895:SF151">
    <property type="entry name" value="GLUTAMYL-TRNA(GLN) AMIDOTRANSFERASE SUBUNIT A"/>
    <property type="match status" value="1"/>
</dbReference>
<dbReference type="Gene3D" id="3.90.1300.10">
    <property type="entry name" value="Amidase signature (AS) domain"/>
    <property type="match status" value="1"/>
</dbReference>
<evidence type="ECO:0000313" key="3">
    <source>
        <dbReference type="Proteomes" id="UP000586722"/>
    </source>
</evidence>
<dbReference type="Pfam" id="PF01425">
    <property type="entry name" value="Amidase"/>
    <property type="match status" value="1"/>
</dbReference>
<dbReference type="InterPro" id="IPR023631">
    <property type="entry name" value="Amidase_dom"/>
</dbReference>
<comment type="caution">
    <text evidence="2">The sequence shown here is derived from an EMBL/GenBank/DDBJ whole genome shotgun (WGS) entry which is preliminary data.</text>
</comment>
<dbReference type="InterPro" id="IPR036928">
    <property type="entry name" value="AS_sf"/>
</dbReference>
<accession>A0A7X5J894</accession>